<feature type="domain" description="DUF7893" evidence="6">
    <location>
        <begin position="190"/>
        <end position="277"/>
    </location>
</feature>
<dbReference type="OrthoDB" id="5376140at2759"/>
<dbReference type="PANTHER" id="PTHR10629:SF54">
    <property type="entry name" value="DNA METHYLTRANSFERASE DIM-2"/>
    <property type="match status" value="1"/>
</dbReference>
<feature type="region of interest" description="Disordered" evidence="5">
    <location>
        <begin position="1"/>
        <end position="25"/>
    </location>
</feature>
<dbReference type="InterPro" id="IPR050390">
    <property type="entry name" value="C5-Methyltransferase"/>
</dbReference>
<keyword evidence="2 7" id="KW-0489">Methyltransferase</keyword>
<dbReference type="Proteomes" id="UP000054559">
    <property type="component" value="Unassembled WGS sequence"/>
</dbReference>
<proteinExistence type="predicted"/>
<dbReference type="PANTHER" id="PTHR10629">
    <property type="entry name" value="CYTOSINE-SPECIFIC METHYLTRANSFERASE"/>
    <property type="match status" value="1"/>
</dbReference>
<organism evidence="7 8">
    <name type="scientific">Coccidioides immitis RMSCC 3703</name>
    <dbReference type="NCBI Taxonomy" id="454286"/>
    <lineage>
        <taxon>Eukaryota</taxon>
        <taxon>Fungi</taxon>
        <taxon>Dikarya</taxon>
        <taxon>Ascomycota</taxon>
        <taxon>Pezizomycotina</taxon>
        <taxon>Eurotiomycetes</taxon>
        <taxon>Eurotiomycetidae</taxon>
        <taxon>Onygenales</taxon>
        <taxon>Onygenaceae</taxon>
        <taxon>Coccidioides</taxon>
    </lineage>
</organism>
<dbReference type="GO" id="GO:0044027">
    <property type="term" value="P:negative regulation of gene expression via chromosomal CpG island methylation"/>
    <property type="evidence" value="ECO:0007669"/>
    <property type="project" value="TreeGrafter"/>
</dbReference>
<sequence>MSSLEWISSPEPINEEKDQQTVSPPNCDDFVGVVIPRQTLNTSAFEGFEPPLPKSTERDAIDTLLRDFSSYEIYDGSEFLSFQLDDFSIYKDRATNESNYGLIALNDVAKVAGSPVFFFDGTVRPEVVDDPVFYLERISFMTVSIGGYEDLERHGVGNDVWIQSTHCNTRGQIWYRLGKPAREYAPYHHTFLWVANLAKHFVDYLKENRNVALSAFKSHFREWLWEHHHLDSTFRGWLEEFGGSDFRQAIVAHAPFLRGQALGLGSEYEEHFLWDEIGLSSTPAVPKQPSRAKYTVVTPYIYKCFKDMPWGQYLQIVNLDSTMAARHQQLVHRMGFVPRKRGVVTGSKAPIEPGDVVAINRDNQTSWKGDDDLWPRIPYARTSHTHTAMNSFCQIIATAGIVRSKLQRQTYHSGDETFRTLHKGDFECQCSKSQDRKYNVGDTVLVETSDVLEPVEIVEVSGDEVKVRVLLRRSRDFNDDSCRPNELVYTGHFRHIHLEQIRRRCHIRFFSEEQRDKGDIPAPYNRDGNGSAFYITCEESAQELRPMTRPASFCDGFDPLEAKRKLRALNLFCGGGTFDRGLEEGTAIRSEWAVEWDLPPMLTYRANHTNPEEVKLFRGSVDDFLAVAIRGQRSDLVAKLGQVEFISAGSPCQGYSLANSRKGNKVSLRNSSMIACRCIC</sequence>
<evidence type="ECO:0000259" key="6">
    <source>
        <dbReference type="Pfam" id="PF25423"/>
    </source>
</evidence>
<dbReference type="AlphaFoldDB" id="A0A0J8QUU0"/>
<evidence type="ECO:0000256" key="5">
    <source>
        <dbReference type="SAM" id="MobiDB-lite"/>
    </source>
</evidence>
<dbReference type="GO" id="GO:0005634">
    <property type="term" value="C:nucleus"/>
    <property type="evidence" value="ECO:0007669"/>
    <property type="project" value="TreeGrafter"/>
</dbReference>
<dbReference type="PROSITE" id="PS00094">
    <property type="entry name" value="C5_MTASE_1"/>
    <property type="match status" value="1"/>
</dbReference>
<dbReference type="InterPro" id="IPR029063">
    <property type="entry name" value="SAM-dependent_MTases_sf"/>
</dbReference>
<evidence type="ECO:0000256" key="3">
    <source>
        <dbReference type="ARBA" id="ARBA00022679"/>
    </source>
</evidence>
<name>A0A0J8QUU0_COCIT</name>
<keyword evidence="4" id="KW-0949">S-adenosyl-L-methionine</keyword>
<dbReference type="STRING" id="454286.A0A0J8QUU0"/>
<dbReference type="Pfam" id="PF00145">
    <property type="entry name" value="DNA_methylase"/>
    <property type="match status" value="1"/>
</dbReference>
<dbReference type="EMBL" id="DS268120">
    <property type="protein sequence ID" value="KMU76251.1"/>
    <property type="molecule type" value="Genomic_DNA"/>
</dbReference>
<dbReference type="GO" id="GO:0003677">
    <property type="term" value="F:DNA binding"/>
    <property type="evidence" value="ECO:0007669"/>
    <property type="project" value="TreeGrafter"/>
</dbReference>
<keyword evidence="3 7" id="KW-0808">Transferase</keyword>
<evidence type="ECO:0000256" key="1">
    <source>
        <dbReference type="ARBA" id="ARBA00011975"/>
    </source>
</evidence>
<evidence type="ECO:0000256" key="2">
    <source>
        <dbReference type="ARBA" id="ARBA00022603"/>
    </source>
</evidence>
<dbReference type="InterPro" id="IPR043151">
    <property type="entry name" value="BAH_sf"/>
</dbReference>
<dbReference type="InterPro" id="IPR057215">
    <property type="entry name" value="DUF7893"/>
</dbReference>
<protein>
    <recommendedName>
        <fullName evidence="1">DNA (cytosine-5-)-methyltransferase</fullName>
        <ecNumber evidence="1">2.1.1.37</ecNumber>
    </recommendedName>
</protein>
<dbReference type="EC" id="2.1.1.37" evidence="1"/>
<dbReference type="Pfam" id="PF25423">
    <property type="entry name" value="DUF7893"/>
    <property type="match status" value="1"/>
</dbReference>
<dbReference type="Gene3D" id="2.30.30.490">
    <property type="match status" value="1"/>
</dbReference>
<evidence type="ECO:0000313" key="8">
    <source>
        <dbReference type="Proteomes" id="UP000054559"/>
    </source>
</evidence>
<dbReference type="CDD" id="cd04370">
    <property type="entry name" value="BAH"/>
    <property type="match status" value="1"/>
</dbReference>
<reference evidence="8" key="1">
    <citation type="journal article" date="2010" name="Genome Res.">
        <title>Population genomic sequencing of Coccidioides fungi reveals recent hybridization and transposon control.</title>
        <authorList>
            <person name="Neafsey D.E."/>
            <person name="Barker B.M."/>
            <person name="Sharpton T.J."/>
            <person name="Stajich J.E."/>
            <person name="Park D.J."/>
            <person name="Whiston E."/>
            <person name="Hung C.-Y."/>
            <person name="McMahan C."/>
            <person name="White J."/>
            <person name="Sykes S."/>
            <person name="Heiman D."/>
            <person name="Young S."/>
            <person name="Zeng Q."/>
            <person name="Abouelleil A."/>
            <person name="Aftuck L."/>
            <person name="Bessette D."/>
            <person name="Brown A."/>
            <person name="FitzGerald M."/>
            <person name="Lui A."/>
            <person name="Macdonald J.P."/>
            <person name="Priest M."/>
            <person name="Orbach M.J."/>
            <person name="Galgiani J.N."/>
            <person name="Kirkland T.N."/>
            <person name="Cole G.T."/>
            <person name="Birren B.W."/>
            <person name="Henn M.R."/>
            <person name="Taylor J.W."/>
            <person name="Rounsley S.D."/>
        </authorList>
    </citation>
    <scope>NUCLEOTIDE SEQUENCE [LARGE SCALE GENOMIC DNA]</scope>
    <source>
        <strain evidence="8">RMSCC 3703</strain>
    </source>
</reference>
<evidence type="ECO:0000313" key="7">
    <source>
        <dbReference type="EMBL" id="KMU76251.1"/>
    </source>
</evidence>
<dbReference type="Gene3D" id="3.40.50.150">
    <property type="entry name" value="Vaccinia Virus protein VP39"/>
    <property type="match status" value="1"/>
</dbReference>
<accession>A0A0J8QUU0</accession>
<dbReference type="SUPFAM" id="SSF53335">
    <property type="entry name" value="S-adenosyl-L-methionine-dependent methyltransferases"/>
    <property type="match status" value="1"/>
</dbReference>
<gene>
    <name evidence="7" type="ORF">CISG_00986</name>
</gene>
<dbReference type="GO" id="GO:0003886">
    <property type="term" value="F:DNA (cytosine-5-)-methyltransferase activity"/>
    <property type="evidence" value="ECO:0007669"/>
    <property type="project" value="UniProtKB-EC"/>
</dbReference>
<dbReference type="InterPro" id="IPR001525">
    <property type="entry name" value="C5_MeTfrase"/>
</dbReference>
<dbReference type="GO" id="GO:0032259">
    <property type="term" value="P:methylation"/>
    <property type="evidence" value="ECO:0007669"/>
    <property type="project" value="UniProtKB-KW"/>
</dbReference>
<evidence type="ECO:0000256" key="4">
    <source>
        <dbReference type="ARBA" id="ARBA00022691"/>
    </source>
</evidence>
<dbReference type="InterPro" id="IPR018117">
    <property type="entry name" value="C5_DNA_meth_AS"/>
</dbReference>